<keyword evidence="1" id="KW-0808">Transferase</keyword>
<evidence type="ECO:0000313" key="3">
    <source>
        <dbReference type="Proteomes" id="UP001156903"/>
    </source>
</evidence>
<dbReference type="PANTHER" id="PTHR32385:SF15">
    <property type="entry name" value="INOSITOL PHOSPHOCERAMIDE MANNOSYLTRANSFERASE 1"/>
    <property type="match status" value="1"/>
</dbReference>
<accession>A0ABQ6C4Q2</accession>
<evidence type="ECO:0000313" key="2">
    <source>
        <dbReference type="EMBL" id="GLS14734.1"/>
    </source>
</evidence>
<protein>
    <recommendedName>
        <fullName evidence="4">Mannosyltransferase</fullName>
    </recommendedName>
</protein>
<reference evidence="3" key="1">
    <citation type="journal article" date="2019" name="Int. J. Syst. Evol. Microbiol.">
        <title>The Global Catalogue of Microorganisms (GCM) 10K type strain sequencing project: providing services to taxonomists for standard genome sequencing and annotation.</title>
        <authorList>
            <consortium name="The Broad Institute Genomics Platform"/>
            <consortium name="The Broad Institute Genome Sequencing Center for Infectious Disease"/>
            <person name="Wu L."/>
            <person name="Ma J."/>
        </authorList>
    </citation>
    <scope>NUCLEOTIDE SEQUENCE [LARGE SCALE GENOMIC DNA]</scope>
    <source>
        <strain evidence="3">NBRC 109341</strain>
    </source>
</reference>
<dbReference type="InterPro" id="IPR051706">
    <property type="entry name" value="Glycosyltransferase_domain"/>
</dbReference>
<evidence type="ECO:0008006" key="4">
    <source>
        <dbReference type="Google" id="ProtNLM"/>
    </source>
</evidence>
<dbReference type="InterPro" id="IPR029044">
    <property type="entry name" value="Nucleotide-diphossugar_trans"/>
</dbReference>
<dbReference type="InterPro" id="IPR007577">
    <property type="entry name" value="GlycoTrfase_DXD_sugar-bd_CS"/>
</dbReference>
<dbReference type="Pfam" id="PF04488">
    <property type="entry name" value="Gly_transf_sug"/>
    <property type="match status" value="1"/>
</dbReference>
<dbReference type="RefSeq" id="WP_234266307.1">
    <property type="nucleotide sequence ID" value="NZ_BSPB01000015.1"/>
</dbReference>
<evidence type="ECO:0000256" key="1">
    <source>
        <dbReference type="ARBA" id="ARBA00022679"/>
    </source>
</evidence>
<organism evidence="2 3">
    <name type="scientific">Hydrogenophaga electricum</name>
    <dbReference type="NCBI Taxonomy" id="1230953"/>
    <lineage>
        <taxon>Bacteria</taxon>
        <taxon>Pseudomonadati</taxon>
        <taxon>Pseudomonadota</taxon>
        <taxon>Betaproteobacteria</taxon>
        <taxon>Burkholderiales</taxon>
        <taxon>Comamonadaceae</taxon>
        <taxon>Hydrogenophaga</taxon>
    </lineage>
</organism>
<sequence>MPDAIPRILHVITPDKTRFPEIPPGWDLRLWDDTDAAAFMARHHPGLLPAYERFPRHIQRLDVLRLLLVHAHGGFYLDSDVTLLQPLDDLLSHGLVLGVEKVLLEREMQVPEHRHAVRIANYLFGARPGHPFLWQFALAALARHDQPVRTEMDVLETTGPGHLTNFFHAHRHEHPDLHLLPDPGLPCPKRCSPQPACHFGPYAVHRHEGSWRTGFAH</sequence>
<proteinExistence type="predicted"/>
<keyword evidence="3" id="KW-1185">Reference proteome</keyword>
<comment type="caution">
    <text evidence="2">The sequence shown here is derived from an EMBL/GenBank/DDBJ whole genome shotgun (WGS) entry which is preliminary data.</text>
</comment>
<dbReference type="SUPFAM" id="SSF53448">
    <property type="entry name" value="Nucleotide-diphospho-sugar transferases"/>
    <property type="match status" value="1"/>
</dbReference>
<gene>
    <name evidence="2" type="ORF">GCM10007935_21660</name>
</gene>
<dbReference type="EMBL" id="BSPB01000015">
    <property type="protein sequence ID" value="GLS14734.1"/>
    <property type="molecule type" value="Genomic_DNA"/>
</dbReference>
<dbReference type="Proteomes" id="UP001156903">
    <property type="component" value="Unassembled WGS sequence"/>
</dbReference>
<name>A0ABQ6C4Q2_9BURK</name>
<dbReference type="PANTHER" id="PTHR32385">
    <property type="entry name" value="MANNOSYL PHOSPHORYLINOSITOL CERAMIDE SYNTHASE"/>
    <property type="match status" value="1"/>
</dbReference>
<dbReference type="Gene3D" id="3.90.550.20">
    <property type="match status" value="1"/>
</dbReference>